<proteinExistence type="predicted"/>
<organism evidence="1 2">
    <name type="scientific">Undibacterium curvum</name>
    <dbReference type="NCBI Taxonomy" id="2762294"/>
    <lineage>
        <taxon>Bacteria</taxon>
        <taxon>Pseudomonadati</taxon>
        <taxon>Pseudomonadota</taxon>
        <taxon>Betaproteobacteria</taxon>
        <taxon>Burkholderiales</taxon>
        <taxon>Oxalobacteraceae</taxon>
        <taxon>Undibacterium</taxon>
    </lineage>
</organism>
<keyword evidence="2" id="KW-1185">Reference proteome</keyword>
<evidence type="ECO:0000313" key="2">
    <source>
        <dbReference type="Proteomes" id="UP000654304"/>
    </source>
</evidence>
<evidence type="ECO:0000313" key="1">
    <source>
        <dbReference type="EMBL" id="MBC3931977.1"/>
    </source>
</evidence>
<protein>
    <submittedName>
        <fullName evidence="1">Uncharacterized protein</fullName>
    </submittedName>
</protein>
<dbReference type="EMBL" id="JACOGD010000004">
    <property type="protein sequence ID" value="MBC3931977.1"/>
    <property type="molecule type" value="Genomic_DNA"/>
</dbReference>
<reference evidence="1 2" key="1">
    <citation type="submission" date="2020-08" db="EMBL/GenBank/DDBJ databases">
        <title>Novel species isolated from subtropical streams in China.</title>
        <authorList>
            <person name="Lu H."/>
        </authorList>
    </citation>
    <scope>NUCLEOTIDE SEQUENCE [LARGE SCALE GENOMIC DNA]</scope>
    <source>
        <strain evidence="1 2">CY22W</strain>
    </source>
</reference>
<dbReference type="RefSeq" id="WP_186903659.1">
    <property type="nucleotide sequence ID" value="NZ_JACOGD010000004.1"/>
</dbReference>
<sequence>MKVIVMDTVTNQVDVVVEQIEAMQVKLFDMAALFGALKAKSKLVHIEGFGNLLVRGVSQQRNEELQERAKKKNIPSWKLVLVESIFTPDGSQRVFSESDIAALGECGEAAIQMLLDPVLILNNWKKDPDAKNSQTTQKDDSSSA</sequence>
<accession>A0ABR7A5N8</accession>
<dbReference type="Proteomes" id="UP000654304">
    <property type="component" value="Unassembled WGS sequence"/>
</dbReference>
<comment type="caution">
    <text evidence="1">The sequence shown here is derived from an EMBL/GenBank/DDBJ whole genome shotgun (WGS) entry which is preliminary data.</text>
</comment>
<gene>
    <name evidence="1" type="ORF">H8K43_09865</name>
</gene>
<name>A0ABR7A5N8_9BURK</name>